<dbReference type="SMART" id="SM00642">
    <property type="entry name" value="Aamy"/>
    <property type="match status" value="1"/>
</dbReference>
<dbReference type="Gene3D" id="2.60.40.1180">
    <property type="entry name" value="Golgi alpha-mannosidase II"/>
    <property type="match status" value="1"/>
</dbReference>
<dbReference type="Pfam" id="PF00128">
    <property type="entry name" value="Alpha-amylase"/>
    <property type="match status" value="1"/>
</dbReference>
<sequence>MPDQSKWWQSGVIYQVYPRSFQDSDGDGVGDLPGILARLDYLAELGIDAIWISPIYPSPMADFGYDVADYEGIHPTFGTLDDFDRLVAAAHARGIRIILDFVPNHSSDRHPWFIESKSGRDAARRDWYVWRDAAPDGGPPNNWISEFGGSAWSWDETTGQYYYHAYLPEQPDLNWRNPEVAAALLEALRFWFARGVDGFRVDAIHHLFEDENLRDNPPNPEWVPTMSPARSLIRTRTMDQPEVHDAIMAMRRVADSFPGDRVMIGEAYLPITRLMAYYGVDLGGFQLPFNFHLMSTAWNAQAVSTLVETYEAALPAGGWPNWVLGNHDRSRVASRLGPAQARIAAMLLLTLRGTPTLYQGDEIGMTDVPIPPERVCDPWEKRVPGLGLGRDPVRTPMQWDEGEHAGFSNAEPWLPLPPSLEGMTVSSQLQQPASMLQLYGNLLRLRRAEPALSVGGYRAISAEENVLAFERFHQERRLLIALNFDDHAKTLPQADAKTLPRADGVGRIMLSSYLDEKASARRSMELRPSEGVIIELE</sequence>
<dbReference type="PANTHER" id="PTHR10357">
    <property type="entry name" value="ALPHA-AMYLASE FAMILY MEMBER"/>
    <property type="match status" value="1"/>
</dbReference>
<dbReference type="Gene3D" id="3.90.400.10">
    <property type="entry name" value="Oligo-1,6-glucosidase, Domain 2"/>
    <property type="match status" value="1"/>
</dbReference>
<proteinExistence type="inferred from homology"/>
<dbReference type="SUPFAM" id="SSF51445">
    <property type="entry name" value="(Trans)glycosidases"/>
    <property type="match status" value="1"/>
</dbReference>
<accession>A0A1H5XGY2</accession>
<dbReference type="InterPro" id="IPR017853">
    <property type="entry name" value="GH"/>
</dbReference>
<comment type="similarity">
    <text evidence="1">Belongs to the glycosyl hydrolase 13 family.</text>
</comment>
<protein>
    <submittedName>
        <fullName evidence="5">Alpha-glucosidase</fullName>
    </submittedName>
</protein>
<evidence type="ECO:0000256" key="3">
    <source>
        <dbReference type="ARBA" id="ARBA00023295"/>
    </source>
</evidence>
<reference evidence="5 6" key="1">
    <citation type="submission" date="2016-10" db="EMBL/GenBank/DDBJ databases">
        <authorList>
            <person name="de Groot N.N."/>
        </authorList>
    </citation>
    <scope>NUCLEOTIDE SEQUENCE [LARGE SCALE GENOMIC DNA]</scope>
    <source>
        <strain evidence="5 6">DSM 26656</strain>
    </source>
</reference>
<keyword evidence="6" id="KW-1185">Reference proteome</keyword>
<name>A0A1H5XGY2_9HYPH</name>
<dbReference type="EMBL" id="FNUY01000003">
    <property type="protein sequence ID" value="SEG10617.1"/>
    <property type="molecule type" value="Genomic_DNA"/>
</dbReference>
<evidence type="ECO:0000313" key="5">
    <source>
        <dbReference type="EMBL" id="SEG10617.1"/>
    </source>
</evidence>
<dbReference type="GO" id="GO:0009313">
    <property type="term" value="P:oligosaccharide catabolic process"/>
    <property type="evidence" value="ECO:0007669"/>
    <property type="project" value="TreeGrafter"/>
</dbReference>
<dbReference type="RefSeq" id="WP_103872084.1">
    <property type="nucleotide sequence ID" value="NZ_FNUY01000003.1"/>
</dbReference>
<evidence type="ECO:0000259" key="4">
    <source>
        <dbReference type="SMART" id="SM00642"/>
    </source>
</evidence>
<evidence type="ECO:0000256" key="2">
    <source>
        <dbReference type="ARBA" id="ARBA00022801"/>
    </source>
</evidence>
<dbReference type="CDD" id="cd11331">
    <property type="entry name" value="AmyAc_OligoGlu_like"/>
    <property type="match status" value="1"/>
</dbReference>
<dbReference type="Proteomes" id="UP000236743">
    <property type="component" value="Unassembled WGS sequence"/>
</dbReference>
<gene>
    <name evidence="5" type="ORF">SAMN04488115_103229</name>
</gene>
<evidence type="ECO:0000313" key="6">
    <source>
        <dbReference type="Proteomes" id="UP000236743"/>
    </source>
</evidence>
<evidence type="ECO:0000256" key="1">
    <source>
        <dbReference type="ARBA" id="ARBA00008061"/>
    </source>
</evidence>
<keyword evidence="2" id="KW-0378">Hydrolase</keyword>
<dbReference type="PANTHER" id="PTHR10357:SF179">
    <property type="entry name" value="NEUTRAL AND BASIC AMINO ACID TRANSPORT PROTEIN RBAT"/>
    <property type="match status" value="1"/>
</dbReference>
<dbReference type="Gene3D" id="3.20.20.80">
    <property type="entry name" value="Glycosidases"/>
    <property type="match status" value="2"/>
</dbReference>
<dbReference type="FunFam" id="3.90.400.10:FF:000002">
    <property type="entry name" value="Sucrose isomerase"/>
    <property type="match status" value="1"/>
</dbReference>
<organism evidence="5 6">
    <name type="scientific">Bosea lathyri</name>
    <dbReference type="NCBI Taxonomy" id="1036778"/>
    <lineage>
        <taxon>Bacteria</taxon>
        <taxon>Pseudomonadati</taxon>
        <taxon>Pseudomonadota</taxon>
        <taxon>Alphaproteobacteria</taxon>
        <taxon>Hyphomicrobiales</taxon>
        <taxon>Boseaceae</taxon>
        <taxon>Bosea</taxon>
    </lineage>
</organism>
<dbReference type="GO" id="GO:0004556">
    <property type="term" value="F:alpha-amylase activity"/>
    <property type="evidence" value="ECO:0007669"/>
    <property type="project" value="TreeGrafter"/>
</dbReference>
<feature type="domain" description="Glycosyl hydrolase family 13 catalytic" evidence="4">
    <location>
        <begin position="15"/>
        <end position="394"/>
    </location>
</feature>
<dbReference type="InterPro" id="IPR006047">
    <property type="entry name" value="GH13_cat_dom"/>
</dbReference>
<dbReference type="SUPFAM" id="SSF51011">
    <property type="entry name" value="Glycosyl hydrolase domain"/>
    <property type="match status" value="1"/>
</dbReference>
<dbReference type="AlphaFoldDB" id="A0A1H5XGY2"/>
<keyword evidence="3" id="KW-0326">Glycosidase</keyword>
<dbReference type="InterPro" id="IPR013780">
    <property type="entry name" value="Glyco_hydro_b"/>
</dbReference>
<dbReference type="OrthoDB" id="9805159at2"/>
<dbReference type="InterPro" id="IPR045857">
    <property type="entry name" value="O16G_dom_2"/>
</dbReference>